<evidence type="ECO:0000313" key="2">
    <source>
        <dbReference type="EMBL" id="CAF4135582.1"/>
    </source>
</evidence>
<dbReference type="EMBL" id="CAJOBD010009458">
    <property type="protein sequence ID" value="CAF4135582.1"/>
    <property type="molecule type" value="Genomic_DNA"/>
</dbReference>
<dbReference type="SUPFAM" id="SSF52047">
    <property type="entry name" value="RNI-like"/>
    <property type="match status" value="1"/>
</dbReference>
<sequence length="237" mass="27641">MVGTLNIWDFTYTNASLAGKHPSLLTSLTINNCTLPMEHIESLLSQTPALNYLKLISCERTFDTIFDGYNWEQFILNKLSQLNQFEYFFSFTSTINNYMKVLNHVLASFQTPFWLQEKRWFTICGYVFGFEIFELHTTKINMTDSDNLIKFEKLAENNTYRFVGQPSKYDSKKTLKKLQMGENADNFCTIVEIAHRIRYDKGLNSLNLAKHQIGDQEAQCLAEALKTNNVFEFDDFY</sequence>
<comment type="caution">
    <text evidence="2">The sequence shown here is derived from an EMBL/GenBank/DDBJ whole genome shotgun (WGS) entry which is preliminary data.</text>
</comment>
<gene>
    <name evidence="2" type="ORF">JBS370_LOCUS33257</name>
    <name evidence="1" type="ORF">OTI717_LOCUS33514</name>
</gene>
<organism evidence="2 3">
    <name type="scientific">Rotaria sordida</name>
    <dbReference type="NCBI Taxonomy" id="392033"/>
    <lineage>
        <taxon>Eukaryota</taxon>
        <taxon>Metazoa</taxon>
        <taxon>Spiralia</taxon>
        <taxon>Gnathifera</taxon>
        <taxon>Rotifera</taxon>
        <taxon>Eurotatoria</taxon>
        <taxon>Bdelloidea</taxon>
        <taxon>Philodinida</taxon>
        <taxon>Philodinidae</taxon>
        <taxon>Rotaria</taxon>
    </lineage>
</organism>
<dbReference type="Proteomes" id="UP000663823">
    <property type="component" value="Unassembled WGS sequence"/>
</dbReference>
<dbReference type="InterPro" id="IPR032675">
    <property type="entry name" value="LRR_dom_sf"/>
</dbReference>
<accession>A0A819X2D8</accession>
<dbReference type="Gene3D" id="3.80.10.10">
    <property type="entry name" value="Ribonuclease Inhibitor"/>
    <property type="match status" value="1"/>
</dbReference>
<name>A0A819X2D8_9BILA</name>
<dbReference type="Proteomes" id="UP000663836">
    <property type="component" value="Unassembled WGS sequence"/>
</dbReference>
<dbReference type="EMBL" id="CAJOAX010011114">
    <property type="protein sequence ID" value="CAF4087536.1"/>
    <property type="molecule type" value="Genomic_DNA"/>
</dbReference>
<dbReference type="AlphaFoldDB" id="A0A819X2D8"/>
<reference evidence="2" key="1">
    <citation type="submission" date="2021-02" db="EMBL/GenBank/DDBJ databases">
        <authorList>
            <person name="Nowell W R."/>
        </authorList>
    </citation>
    <scope>NUCLEOTIDE SEQUENCE</scope>
</reference>
<evidence type="ECO:0000313" key="3">
    <source>
        <dbReference type="Proteomes" id="UP000663836"/>
    </source>
</evidence>
<proteinExistence type="predicted"/>
<evidence type="ECO:0000313" key="1">
    <source>
        <dbReference type="EMBL" id="CAF4087536.1"/>
    </source>
</evidence>
<protein>
    <submittedName>
        <fullName evidence="2">Uncharacterized protein</fullName>
    </submittedName>
</protein>